<comment type="caution">
    <text evidence="2">The sequence shown here is derived from an EMBL/GenBank/DDBJ whole genome shotgun (WGS) entry which is preliminary data.</text>
</comment>
<evidence type="ECO:0000313" key="4">
    <source>
        <dbReference type="Proteomes" id="UP001189429"/>
    </source>
</evidence>
<gene>
    <name evidence="2" type="ORF">PCOR1329_LOCUS78442</name>
    <name evidence="3" type="ORF">PCOR1329_LOCUS83752</name>
</gene>
<dbReference type="EMBL" id="CAUYUJ010020945">
    <property type="protein sequence ID" value="CAK0901519.1"/>
    <property type="molecule type" value="Genomic_DNA"/>
</dbReference>
<evidence type="ECO:0000313" key="2">
    <source>
        <dbReference type="EMBL" id="CAK0901519.1"/>
    </source>
</evidence>
<proteinExistence type="predicted"/>
<dbReference type="Pfam" id="PF00216">
    <property type="entry name" value="Bac_DNA_binding"/>
    <property type="match status" value="1"/>
</dbReference>
<sequence>MGRKPKRGNKRAFVQRIATSLKIQYKQALSFVNAYSDAVIQGVREDGRSILPNIGCLSRALRNPRSQLDINEANMRSGGGMAQRKYKKAYIKFASKQVVRKMFEEVVDESTWNPQSTFTSSREPSPPAAAPASTSGQP</sequence>
<dbReference type="InterPro" id="IPR000119">
    <property type="entry name" value="Hist_DNA-bd"/>
</dbReference>
<dbReference type="SUPFAM" id="SSF47729">
    <property type="entry name" value="IHF-like DNA-binding proteins"/>
    <property type="match status" value="1"/>
</dbReference>
<reference evidence="2" key="1">
    <citation type="submission" date="2023-10" db="EMBL/GenBank/DDBJ databases">
        <authorList>
            <person name="Chen Y."/>
            <person name="Shah S."/>
            <person name="Dougan E. K."/>
            <person name="Thang M."/>
            <person name="Chan C."/>
        </authorList>
    </citation>
    <scope>NUCLEOTIDE SEQUENCE [LARGE SCALE GENOMIC DNA]</scope>
</reference>
<feature type="region of interest" description="Disordered" evidence="1">
    <location>
        <begin position="110"/>
        <end position="138"/>
    </location>
</feature>
<organism evidence="2 4">
    <name type="scientific">Prorocentrum cordatum</name>
    <dbReference type="NCBI Taxonomy" id="2364126"/>
    <lineage>
        <taxon>Eukaryota</taxon>
        <taxon>Sar</taxon>
        <taxon>Alveolata</taxon>
        <taxon>Dinophyceae</taxon>
        <taxon>Prorocentrales</taxon>
        <taxon>Prorocentraceae</taxon>
        <taxon>Prorocentrum</taxon>
    </lineage>
</organism>
<protein>
    <submittedName>
        <fullName evidence="2">Uncharacterized protein</fullName>
    </submittedName>
</protein>
<dbReference type="EMBL" id="CAUYUJ010022171">
    <property type="protein sequence ID" value="CAK0909310.1"/>
    <property type="molecule type" value="Genomic_DNA"/>
</dbReference>
<accession>A0ABN9XNM8</accession>
<dbReference type="InterPro" id="IPR010992">
    <property type="entry name" value="IHF-like_DNA-bd_dom_sf"/>
</dbReference>
<evidence type="ECO:0000313" key="3">
    <source>
        <dbReference type="EMBL" id="CAK0909310.1"/>
    </source>
</evidence>
<evidence type="ECO:0000256" key="1">
    <source>
        <dbReference type="SAM" id="MobiDB-lite"/>
    </source>
</evidence>
<dbReference type="Gene3D" id="4.10.520.10">
    <property type="entry name" value="IHF-like DNA-binding proteins"/>
    <property type="match status" value="1"/>
</dbReference>
<name>A0ABN9XNM8_9DINO</name>
<dbReference type="Proteomes" id="UP001189429">
    <property type="component" value="Unassembled WGS sequence"/>
</dbReference>
<keyword evidence="4" id="KW-1185">Reference proteome</keyword>
<feature type="compositionally biased region" description="Polar residues" evidence="1">
    <location>
        <begin position="110"/>
        <end position="119"/>
    </location>
</feature>